<dbReference type="AlphaFoldDB" id="A0A2Z5Y145"/>
<gene>
    <name evidence="2" type="ORF">DAT561_0420</name>
</gene>
<reference evidence="2 3" key="1">
    <citation type="submission" date="2018-01" db="EMBL/GenBank/DDBJ databases">
        <title>Whole genome sequence of Melissococcus plutonius DAT561.</title>
        <authorList>
            <person name="Okumura K."/>
            <person name="Takamatsu D."/>
            <person name="Okura M."/>
        </authorList>
    </citation>
    <scope>NUCLEOTIDE SEQUENCE [LARGE SCALE GENOMIC DNA]</scope>
    <source>
        <strain evidence="2 3">DAT561</strain>
    </source>
</reference>
<keyword evidence="1" id="KW-0812">Transmembrane</keyword>
<evidence type="ECO:0000256" key="1">
    <source>
        <dbReference type="SAM" id="Phobius"/>
    </source>
</evidence>
<evidence type="ECO:0000313" key="3">
    <source>
        <dbReference type="Proteomes" id="UP000269226"/>
    </source>
</evidence>
<dbReference type="EMBL" id="AP018492">
    <property type="protein sequence ID" value="BBC60557.1"/>
    <property type="molecule type" value="Genomic_DNA"/>
</dbReference>
<dbReference type="Proteomes" id="UP000269226">
    <property type="component" value="Chromosome"/>
</dbReference>
<feature type="transmembrane region" description="Helical" evidence="1">
    <location>
        <begin position="12"/>
        <end position="31"/>
    </location>
</feature>
<accession>A0A2Z5Y145</accession>
<keyword evidence="1" id="KW-0472">Membrane</keyword>
<keyword evidence="1" id="KW-1133">Transmembrane helix</keyword>
<protein>
    <submittedName>
        <fullName evidence="2">Uncharacterized protein</fullName>
    </submittedName>
</protein>
<evidence type="ECO:0000313" key="2">
    <source>
        <dbReference type="EMBL" id="BBC60557.1"/>
    </source>
</evidence>
<proteinExistence type="predicted"/>
<organism evidence="2 3">
    <name type="scientific">Melissococcus plutonius</name>
    <dbReference type="NCBI Taxonomy" id="33970"/>
    <lineage>
        <taxon>Bacteria</taxon>
        <taxon>Bacillati</taxon>
        <taxon>Bacillota</taxon>
        <taxon>Bacilli</taxon>
        <taxon>Lactobacillales</taxon>
        <taxon>Enterococcaceae</taxon>
        <taxon>Melissococcus</taxon>
    </lineage>
</organism>
<sequence>MLLNFLDKKWIIFFIFFANYLEKQSMNLLKIMKIYSIKRRRDQTNL</sequence>
<name>A0A2Z5Y145_9ENTE</name>